<gene>
    <name evidence="2" type="ORF">GE115_00135</name>
</gene>
<dbReference type="Gene3D" id="3.40.630.30">
    <property type="match status" value="1"/>
</dbReference>
<sequence length="167" mass="18252">MPRSEVMITRTLRAEEVAGLAPDLLELQRHAYRVEAALIGDDRIPPLHESVQDLVSAQLHWVVTFDGDRIAGALGYAVEGGAVDIDRLMIDPKYHRKGLGSSLVTEVMSLEARTIVATGRENAPARALYEALGFTHDADIEPVAGLWVSQYSRHSIRITGAAADEPR</sequence>
<feature type="domain" description="N-acetyltransferase" evidence="1">
    <location>
        <begin position="7"/>
        <end position="153"/>
    </location>
</feature>
<keyword evidence="3" id="KW-1185">Reference proteome</keyword>
<dbReference type="EMBL" id="WJIF01000001">
    <property type="protein sequence ID" value="MRG58289.1"/>
    <property type="molecule type" value="Genomic_DNA"/>
</dbReference>
<evidence type="ECO:0000259" key="1">
    <source>
        <dbReference type="PROSITE" id="PS51186"/>
    </source>
</evidence>
<evidence type="ECO:0000313" key="2">
    <source>
        <dbReference type="EMBL" id="MRG58289.1"/>
    </source>
</evidence>
<dbReference type="InterPro" id="IPR000182">
    <property type="entry name" value="GNAT_dom"/>
</dbReference>
<name>A0A6I2F122_9MICO</name>
<organism evidence="2 3">
    <name type="scientific">Agromyces agglutinans</name>
    <dbReference type="NCBI Taxonomy" id="2662258"/>
    <lineage>
        <taxon>Bacteria</taxon>
        <taxon>Bacillati</taxon>
        <taxon>Actinomycetota</taxon>
        <taxon>Actinomycetes</taxon>
        <taxon>Micrococcales</taxon>
        <taxon>Microbacteriaceae</taxon>
        <taxon>Agromyces</taxon>
    </lineage>
</organism>
<dbReference type="CDD" id="cd04301">
    <property type="entry name" value="NAT_SF"/>
    <property type="match status" value="1"/>
</dbReference>
<dbReference type="Pfam" id="PF13508">
    <property type="entry name" value="Acetyltransf_7"/>
    <property type="match status" value="1"/>
</dbReference>
<accession>A0A6I2F122</accession>
<dbReference type="Proteomes" id="UP000431080">
    <property type="component" value="Unassembled WGS sequence"/>
</dbReference>
<evidence type="ECO:0000313" key="3">
    <source>
        <dbReference type="Proteomes" id="UP000431080"/>
    </source>
</evidence>
<dbReference type="GO" id="GO:0016747">
    <property type="term" value="F:acyltransferase activity, transferring groups other than amino-acyl groups"/>
    <property type="evidence" value="ECO:0007669"/>
    <property type="project" value="InterPro"/>
</dbReference>
<comment type="caution">
    <text evidence="2">The sequence shown here is derived from an EMBL/GenBank/DDBJ whole genome shotgun (WGS) entry which is preliminary data.</text>
</comment>
<proteinExistence type="predicted"/>
<dbReference type="InterPro" id="IPR016181">
    <property type="entry name" value="Acyl_CoA_acyltransferase"/>
</dbReference>
<dbReference type="PROSITE" id="PS51186">
    <property type="entry name" value="GNAT"/>
    <property type="match status" value="1"/>
</dbReference>
<dbReference type="AlphaFoldDB" id="A0A6I2F122"/>
<protein>
    <submittedName>
        <fullName evidence="2">GNAT family N-acetyltransferase</fullName>
    </submittedName>
</protein>
<reference evidence="2 3" key="1">
    <citation type="submission" date="2019-10" db="EMBL/GenBank/DDBJ databases">
        <authorList>
            <person name="Nie G."/>
            <person name="Ming H."/>
            <person name="Yi B."/>
        </authorList>
    </citation>
    <scope>NUCLEOTIDE SEQUENCE [LARGE SCALE GENOMIC DNA]</scope>
    <source>
        <strain evidence="2 3">CFH 90414</strain>
    </source>
</reference>
<dbReference type="SUPFAM" id="SSF55729">
    <property type="entry name" value="Acyl-CoA N-acyltransferases (Nat)"/>
    <property type="match status" value="1"/>
</dbReference>
<keyword evidence="2" id="KW-0808">Transferase</keyword>